<dbReference type="Gene3D" id="2.40.10.10">
    <property type="entry name" value="Trypsin-like serine proteases"/>
    <property type="match status" value="1"/>
</dbReference>
<organism evidence="2 3">
    <name type="scientific">Streptomyces daliensis</name>
    <dbReference type="NCBI Taxonomy" id="299421"/>
    <lineage>
        <taxon>Bacteria</taxon>
        <taxon>Bacillati</taxon>
        <taxon>Actinomycetota</taxon>
        <taxon>Actinomycetes</taxon>
        <taxon>Kitasatosporales</taxon>
        <taxon>Streptomycetaceae</taxon>
        <taxon>Streptomyces</taxon>
    </lineage>
</organism>
<dbReference type="SUPFAM" id="SSF50494">
    <property type="entry name" value="Trypsin-like serine proteases"/>
    <property type="match status" value="1"/>
</dbReference>
<keyword evidence="3" id="KW-1185">Reference proteome</keyword>
<evidence type="ECO:0000259" key="1">
    <source>
        <dbReference type="Pfam" id="PF20028"/>
    </source>
</evidence>
<evidence type="ECO:0000313" key="2">
    <source>
        <dbReference type="EMBL" id="MBR7676049.1"/>
    </source>
</evidence>
<accession>A0A8T4IV72</accession>
<sequence length="519" mass="53997">MSALEELVRRGVVRIGRAGDGYDGRSAAFWGSGFFVAPEWVLTCAHVVAKGAGAVWRGERVIGVTTADGVTHTGELAFGLPAPADPEGPPAHWPLPDVALIRVPGATDPDCLWLSDRSSLTPAEIGLYGWTSAPGGGQVYLGGTGMASGGSGGPLVLRGGFLPPGCSGGPVVDLARGAVIGLSKGQAKAQGGSGLAVPATSLRALCDEGPRAARLWHEVLRAHDRHHLRRYLALGASWPRTQVQAPAELRPYGFTPDRRTQLYGLLGALAPPGSAGQVLEMVNDVRRLVLQSSYAMDTHAPRGWREGAGLLYAPHDGQSAGNGGPEGTSDLELEAVVLYAAKVCAALSTVPGTSGAGSAPHNPGLPGAPGATALAALVEPEPLEGTPEAAHAAHGALRDWVLGTAVTLQNEVVRAQVPGILDGARAARAAHADVLIEIDPDVYGTHAWRVKLLQEDGQITPVRHNETGVPREELERDIRAALATALDEGDVGEHLAAVDFMVPRGLFDEPLDEWRARPP</sequence>
<proteinExistence type="predicted"/>
<protein>
    <submittedName>
        <fullName evidence="2">Trypsin-like peptidase domain-containing protein</fullName>
    </submittedName>
</protein>
<feature type="non-terminal residue" evidence="2">
    <location>
        <position position="519"/>
    </location>
</feature>
<reference evidence="2" key="1">
    <citation type="submission" date="2021-04" db="EMBL/GenBank/DDBJ databases">
        <title>Sequencing of actinobacteria type strains.</title>
        <authorList>
            <person name="Nguyen G.-S."/>
            <person name="Wentzel A."/>
        </authorList>
    </citation>
    <scope>NUCLEOTIDE SEQUENCE</scope>
    <source>
        <strain evidence="2">DSM 42095</strain>
    </source>
</reference>
<dbReference type="Proteomes" id="UP000675554">
    <property type="component" value="Unassembled WGS sequence"/>
</dbReference>
<dbReference type="AlphaFoldDB" id="A0A8T4IV72"/>
<gene>
    <name evidence="2" type="ORF">KDA82_24170</name>
</gene>
<dbReference type="InterPro" id="IPR009003">
    <property type="entry name" value="Peptidase_S1_PA"/>
</dbReference>
<dbReference type="Pfam" id="PF13365">
    <property type="entry name" value="Trypsin_2"/>
    <property type="match status" value="1"/>
</dbReference>
<dbReference type="EMBL" id="JAGSMN010000578">
    <property type="protein sequence ID" value="MBR7676049.1"/>
    <property type="molecule type" value="Genomic_DNA"/>
</dbReference>
<dbReference type="Pfam" id="PF20028">
    <property type="entry name" value="VMAP-C"/>
    <property type="match status" value="1"/>
</dbReference>
<comment type="caution">
    <text evidence="2">The sequence shown here is derived from an EMBL/GenBank/DDBJ whole genome shotgun (WGS) entry which is preliminary data.</text>
</comment>
<evidence type="ECO:0000313" key="3">
    <source>
        <dbReference type="Proteomes" id="UP000675554"/>
    </source>
</evidence>
<dbReference type="InterPro" id="IPR043504">
    <property type="entry name" value="Peptidase_S1_PA_chymotrypsin"/>
</dbReference>
<feature type="domain" description="vWA-MoxR associated protein C-terminal" evidence="1">
    <location>
        <begin position="446"/>
        <end position="516"/>
    </location>
</feature>
<dbReference type="InterPro" id="IPR045450">
    <property type="entry name" value="VMAP_C"/>
</dbReference>
<name>A0A8T4IV72_9ACTN</name>